<feature type="transmembrane region" description="Helical" evidence="4">
    <location>
        <begin position="184"/>
        <end position="206"/>
    </location>
</feature>
<dbReference type="EMBL" id="LGSZ01000047">
    <property type="protein sequence ID" value="KPH80027.1"/>
    <property type="molecule type" value="Genomic_DNA"/>
</dbReference>
<evidence type="ECO:0000259" key="6">
    <source>
        <dbReference type="PROSITE" id="PS50885"/>
    </source>
</evidence>
<accession>A0A0N1F394</accession>
<dbReference type="SUPFAM" id="SSF58104">
    <property type="entry name" value="Methyl-accepting chemotaxis protein (MCP) signaling domain"/>
    <property type="match status" value="1"/>
</dbReference>
<dbReference type="Pfam" id="PF00015">
    <property type="entry name" value="MCPsignal"/>
    <property type="match status" value="1"/>
</dbReference>
<evidence type="ECO:0000313" key="7">
    <source>
        <dbReference type="EMBL" id="KPH80027.1"/>
    </source>
</evidence>
<dbReference type="Gene3D" id="1.10.287.950">
    <property type="entry name" value="Methyl-accepting chemotaxis protein"/>
    <property type="match status" value="1"/>
</dbReference>
<evidence type="ECO:0000259" key="5">
    <source>
        <dbReference type="PROSITE" id="PS50111"/>
    </source>
</evidence>
<evidence type="ECO:0008006" key="9">
    <source>
        <dbReference type="Google" id="ProtNLM"/>
    </source>
</evidence>
<evidence type="ECO:0000256" key="1">
    <source>
        <dbReference type="ARBA" id="ARBA00023224"/>
    </source>
</evidence>
<evidence type="ECO:0000256" key="4">
    <source>
        <dbReference type="SAM" id="Phobius"/>
    </source>
</evidence>
<dbReference type="InterPro" id="IPR004089">
    <property type="entry name" value="MCPsignal_dom"/>
</dbReference>
<feature type="domain" description="Methyl-accepting transducer" evidence="5">
    <location>
        <begin position="301"/>
        <end position="537"/>
    </location>
</feature>
<comment type="caution">
    <text evidence="7">The sequence shown here is derived from an EMBL/GenBank/DDBJ whole genome shotgun (WGS) entry which is preliminary data.</text>
</comment>
<dbReference type="Proteomes" id="UP000037822">
    <property type="component" value="Unassembled WGS sequence"/>
</dbReference>
<keyword evidence="4" id="KW-1133">Transmembrane helix</keyword>
<dbReference type="PATRIC" id="fig|1526658.3.peg.4569"/>
<organism evidence="7 8">
    <name type="scientific">Bosea vaviloviae</name>
    <dbReference type="NCBI Taxonomy" id="1526658"/>
    <lineage>
        <taxon>Bacteria</taxon>
        <taxon>Pseudomonadati</taxon>
        <taxon>Pseudomonadota</taxon>
        <taxon>Alphaproteobacteria</taxon>
        <taxon>Hyphomicrobiales</taxon>
        <taxon>Boseaceae</taxon>
        <taxon>Bosea</taxon>
    </lineage>
</organism>
<evidence type="ECO:0000256" key="2">
    <source>
        <dbReference type="ARBA" id="ARBA00029447"/>
    </source>
</evidence>
<dbReference type="PROSITE" id="PS50111">
    <property type="entry name" value="CHEMOTAXIS_TRANSDUC_2"/>
    <property type="match status" value="1"/>
</dbReference>
<keyword evidence="8" id="KW-1185">Reference proteome</keyword>
<gene>
    <name evidence="7" type="ORF">AE618_15970</name>
</gene>
<name>A0A0N1F394_9HYPH</name>
<dbReference type="RefSeq" id="WP_054210033.1">
    <property type="nucleotide sequence ID" value="NZ_LGSZ01000047.1"/>
</dbReference>
<dbReference type="PANTHER" id="PTHR32089">
    <property type="entry name" value="METHYL-ACCEPTING CHEMOTAXIS PROTEIN MCPB"/>
    <property type="match status" value="1"/>
</dbReference>
<comment type="similarity">
    <text evidence="2">Belongs to the methyl-accepting chemotaxis (MCP) protein family.</text>
</comment>
<dbReference type="SMART" id="SM00304">
    <property type="entry name" value="HAMP"/>
    <property type="match status" value="1"/>
</dbReference>
<keyword evidence="1 3" id="KW-0807">Transducer</keyword>
<dbReference type="Pfam" id="PF00672">
    <property type="entry name" value="HAMP"/>
    <property type="match status" value="1"/>
</dbReference>
<dbReference type="GO" id="GO:0007165">
    <property type="term" value="P:signal transduction"/>
    <property type="evidence" value="ECO:0007669"/>
    <property type="project" value="UniProtKB-KW"/>
</dbReference>
<sequence>MFGPRKISTQIFGAFAVFALAAGLAVAIGVQTLGRYAAMTTDMEAVSDRILLAERMNGLVNAVVMDSRGIYMSADATDGERFVAPLLGNLLEISDLVKQWRRLPGRDDHAAFEAVAVQLETFIRFRSDLVRQARERGPAAANEIGNNEHSRKALNVALRQVAALNESRSYSTEAERDHLQRYSMWLQAAGGAVLIVSGLGVALALVHFRVARPLRRLAAAMHGLAHSEEVTDIPGVGQRDEIGDMARSVVVFRDNARAREALEAEKGAVESARVQRQARREQLIADFNERIDAVLHTVRGSAAEMEQTARSLSGVATAATSQASEARGAALDASDNVRAIAAASEELSESIADIAERIGQADGVVRTAARDAMQASGNVANLMEAAGSIAKVVGLIRDIAAQTNLLALNATIEAARAGEAGRGFAVVAGEVKLLASRTAQATDEIADRITTFESETQAAVAAIETIASVMGNVAQHTVAIAGATAQQMAATSEIAGAAQATASGTASVARQMEGVTATSQTAMQSANQALSTAENLAREAEGLRIAVGTFFADMQAA</sequence>
<dbReference type="GO" id="GO:0016020">
    <property type="term" value="C:membrane"/>
    <property type="evidence" value="ECO:0007669"/>
    <property type="project" value="InterPro"/>
</dbReference>
<dbReference type="AlphaFoldDB" id="A0A0N1F394"/>
<dbReference type="Gene3D" id="6.10.340.10">
    <property type="match status" value="1"/>
</dbReference>
<reference evidence="7 8" key="1">
    <citation type="submission" date="2015-07" db="EMBL/GenBank/DDBJ databases">
        <title>Whole genome sequencing of Bosea vaviloviae isolated from cave pool.</title>
        <authorList>
            <person name="Tan N.E.H."/>
            <person name="Lee Y.P."/>
            <person name="Gan H.M."/>
            <person name="Barton H."/>
            <person name="Savka M.A."/>
        </authorList>
    </citation>
    <scope>NUCLEOTIDE SEQUENCE [LARGE SCALE GENOMIC DNA]</scope>
    <source>
        <strain evidence="7 8">SD260</strain>
    </source>
</reference>
<proteinExistence type="inferred from homology"/>
<dbReference type="PANTHER" id="PTHR32089:SF112">
    <property type="entry name" value="LYSOZYME-LIKE PROTEIN-RELATED"/>
    <property type="match status" value="1"/>
</dbReference>
<keyword evidence="4" id="KW-0472">Membrane</keyword>
<dbReference type="InterPro" id="IPR003660">
    <property type="entry name" value="HAMP_dom"/>
</dbReference>
<evidence type="ECO:0000256" key="3">
    <source>
        <dbReference type="PROSITE-ProRule" id="PRU00284"/>
    </source>
</evidence>
<dbReference type="PROSITE" id="PS50885">
    <property type="entry name" value="HAMP"/>
    <property type="match status" value="1"/>
</dbReference>
<feature type="domain" description="HAMP" evidence="6">
    <location>
        <begin position="208"/>
        <end position="261"/>
    </location>
</feature>
<dbReference type="OrthoDB" id="3378718at2"/>
<keyword evidence="4" id="KW-0812">Transmembrane</keyword>
<protein>
    <recommendedName>
        <fullName evidence="9">Chemotaxis protein</fullName>
    </recommendedName>
</protein>
<dbReference type="SMART" id="SM00283">
    <property type="entry name" value="MA"/>
    <property type="match status" value="1"/>
</dbReference>
<evidence type="ECO:0000313" key="8">
    <source>
        <dbReference type="Proteomes" id="UP000037822"/>
    </source>
</evidence>